<name>A0A9N9YG52_9HYPO</name>
<feature type="region of interest" description="Disordered" evidence="1">
    <location>
        <begin position="48"/>
        <end position="67"/>
    </location>
</feature>
<evidence type="ECO:0000313" key="4">
    <source>
        <dbReference type="Proteomes" id="UP000696573"/>
    </source>
</evidence>
<gene>
    <name evidence="3" type="ORF">CRHIZ90672A_00016153</name>
</gene>
<organism evidence="3 4">
    <name type="scientific">Clonostachys rhizophaga</name>
    <dbReference type="NCBI Taxonomy" id="160324"/>
    <lineage>
        <taxon>Eukaryota</taxon>
        <taxon>Fungi</taxon>
        <taxon>Dikarya</taxon>
        <taxon>Ascomycota</taxon>
        <taxon>Pezizomycotina</taxon>
        <taxon>Sordariomycetes</taxon>
        <taxon>Hypocreomycetidae</taxon>
        <taxon>Hypocreales</taxon>
        <taxon>Bionectriaceae</taxon>
        <taxon>Clonostachys</taxon>
    </lineage>
</organism>
<proteinExistence type="predicted"/>
<reference evidence="3" key="1">
    <citation type="submission" date="2021-10" db="EMBL/GenBank/DDBJ databases">
        <authorList>
            <person name="Piombo E."/>
        </authorList>
    </citation>
    <scope>NUCLEOTIDE SEQUENCE</scope>
</reference>
<feature type="signal peptide" evidence="2">
    <location>
        <begin position="1"/>
        <end position="20"/>
    </location>
</feature>
<comment type="caution">
    <text evidence="3">The sequence shown here is derived from an EMBL/GenBank/DDBJ whole genome shotgun (WGS) entry which is preliminary data.</text>
</comment>
<accession>A0A9N9YG52</accession>
<evidence type="ECO:0000256" key="2">
    <source>
        <dbReference type="SAM" id="SignalP"/>
    </source>
</evidence>
<evidence type="ECO:0000256" key="1">
    <source>
        <dbReference type="SAM" id="MobiDB-lite"/>
    </source>
</evidence>
<feature type="chain" id="PRO_5040397469" evidence="2">
    <location>
        <begin position="21"/>
        <end position="67"/>
    </location>
</feature>
<evidence type="ECO:0000313" key="3">
    <source>
        <dbReference type="EMBL" id="CAH0017738.1"/>
    </source>
</evidence>
<sequence length="67" mass="7413">MAQMLNWLLYLALLNDKALPYHQFGSGWAPLPSADDDRQMQVLNSARTQRHPDTLGGWEAATSGASK</sequence>
<keyword evidence="2" id="KW-0732">Signal</keyword>
<dbReference type="EMBL" id="CABFNQ020000521">
    <property type="protein sequence ID" value="CAH0017738.1"/>
    <property type="molecule type" value="Genomic_DNA"/>
</dbReference>
<keyword evidence="4" id="KW-1185">Reference proteome</keyword>
<protein>
    <submittedName>
        <fullName evidence="3">Uncharacterized protein</fullName>
    </submittedName>
</protein>
<dbReference type="AlphaFoldDB" id="A0A9N9YG52"/>
<dbReference type="Proteomes" id="UP000696573">
    <property type="component" value="Unassembled WGS sequence"/>
</dbReference>